<proteinExistence type="predicted"/>
<dbReference type="PROSITE" id="PS51123">
    <property type="entry name" value="OMPA_2"/>
    <property type="match status" value="1"/>
</dbReference>
<feature type="compositionally biased region" description="Low complexity" evidence="4">
    <location>
        <begin position="233"/>
        <end position="243"/>
    </location>
</feature>
<gene>
    <name evidence="7" type="ORF">SAMN06295970_11334</name>
</gene>
<accession>A0ABY1QD21</accession>
<evidence type="ECO:0000256" key="5">
    <source>
        <dbReference type="SAM" id="Phobius"/>
    </source>
</evidence>
<evidence type="ECO:0000313" key="7">
    <source>
        <dbReference type="EMBL" id="SMP67737.1"/>
    </source>
</evidence>
<comment type="caution">
    <text evidence="7">The sequence shown here is derived from an EMBL/GenBank/DDBJ whole genome shotgun (WGS) entry which is preliminary data.</text>
</comment>
<dbReference type="InterPro" id="IPR012495">
    <property type="entry name" value="TadE-like_dom"/>
</dbReference>
<protein>
    <submittedName>
        <fullName evidence="7">Outer membrane protein OmpA</fullName>
    </submittedName>
</protein>
<evidence type="ECO:0000313" key="8">
    <source>
        <dbReference type="Proteomes" id="UP001158049"/>
    </source>
</evidence>
<reference evidence="7 8" key="1">
    <citation type="submission" date="2017-05" db="EMBL/GenBank/DDBJ databases">
        <authorList>
            <person name="Varghese N."/>
            <person name="Submissions S."/>
        </authorList>
    </citation>
    <scope>NUCLEOTIDE SEQUENCE [LARGE SCALE GENOMIC DNA]</scope>
    <source>
        <strain evidence="7 8">DSM 26001</strain>
    </source>
</reference>
<feature type="domain" description="OmpA-like" evidence="6">
    <location>
        <begin position="309"/>
        <end position="439"/>
    </location>
</feature>
<dbReference type="InterPro" id="IPR006665">
    <property type="entry name" value="OmpA-like"/>
</dbReference>
<dbReference type="InterPro" id="IPR006690">
    <property type="entry name" value="OMPA-like_CS"/>
</dbReference>
<dbReference type="PANTHER" id="PTHR30329:SF21">
    <property type="entry name" value="LIPOPROTEIN YIAD-RELATED"/>
    <property type="match status" value="1"/>
</dbReference>
<dbReference type="PROSITE" id="PS01068">
    <property type="entry name" value="OMPA_1"/>
    <property type="match status" value="1"/>
</dbReference>
<dbReference type="InterPro" id="IPR002368">
    <property type="entry name" value="OmpA"/>
</dbReference>
<dbReference type="Pfam" id="PF00691">
    <property type="entry name" value="OmpA"/>
    <property type="match status" value="1"/>
</dbReference>
<dbReference type="PANTHER" id="PTHR30329">
    <property type="entry name" value="STATOR ELEMENT OF FLAGELLAR MOTOR COMPLEX"/>
    <property type="match status" value="1"/>
</dbReference>
<dbReference type="Gene3D" id="3.30.1330.60">
    <property type="entry name" value="OmpA-like domain"/>
    <property type="match status" value="1"/>
</dbReference>
<evidence type="ECO:0000256" key="2">
    <source>
        <dbReference type="ARBA" id="ARBA00023136"/>
    </source>
</evidence>
<dbReference type="InterPro" id="IPR050330">
    <property type="entry name" value="Bact_OuterMem_StrucFunc"/>
</dbReference>
<dbReference type="InterPro" id="IPR036737">
    <property type="entry name" value="OmpA-like_sf"/>
</dbReference>
<evidence type="ECO:0000256" key="4">
    <source>
        <dbReference type="SAM" id="MobiDB-lite"/>
    </source>
</evidence>
<dbReference type="CDD" id="cd07185">
    <property type="entry name" value="OmpA_C-like"/>
    <property type="match status" value="1"/>
</dbReference>
<keyword evidence="8" id="KW-1185">Reference proteome</keyword>
<evidence type="ECO:0000256" key="3">
    <source>
        <dbReference type="PROSITE-ProRule" id="PRU00473"/>
    </source>
</evidence>
<feature type="compositionally biased region" description="Gly residues" evidence="4">
    <location>
        <begin position="250"/>
        <end position="269"/>
    </location>
</feature>
<feature type="region of interest" description="Disordered" evidence="4">
    <location>
        <begin position="227"/>
        <end position="293"/>
    </location>
</feature>
<evidence type="ECO:0000256" key="1">
    <source>
        <dbReference type="ARBA" id="ARBA00004370"/>
    </source>
</evidence>
<feature type="transmembrane region" description="Helical" evidence="5">
    <location>
        <begin position="21"/>
        <end position="47"/>
    </location>
</feature>
<dbReference type="Proteomes" id="UP001158049">
    <property type="component" value="Unassembled WGS sequence"/>
</dbReference>
<evidence type="ECO:0000259" key="6">
    <source>
        <dbReference type="PROSITE" id="PS51123"/>
    </source>
</evidence>
<keyword evidence="5" id="KW-0812">Transmembrane</keyword>
<name>A0ABY1QD21_9BURK</name>
<dbReference type="EMBL" id="FXUL01000013">
    <property type="protein sequence ID" value="SMP67737.1"/>
    <property type="molecule type" value="Genomic_DNA"/>
</dbReference>
<comment type="subcellular location">
    <subcellularLocation>
        <location evidence="1">Membrane</location>
    </subcellularLocation>
</comment>
<dbReference type="Pfam" id="PF07811">
    <property type="entry name" value="TadE"/>
    <property type="match status" value="1"/>
</dbReference>
<organism evidence="7 8">
    <name type="scientific">Noviherbaspirillum suwonense</name>
    <dbReference type="NCBI Taxonomy" id="1224511"/>
    <lineage>
        <taxon>Bacteria</taxon>
        <taxon>Pseudomonadati</taxon>
        <taxon>Pseudomonadota</taxon>
        <taxon>Betaproteobacteria</taxon>
        <taxon>Burkholderiales</taxon>
        <taxon>Oxalobacteraceae</taxon>
        <taxon>Noviherbaspirillum</taxon>
    </lineage>
</organism>
<sequence length="442" mass="45611">MKRGMAPVRRHAAGASRGAAMVEFAVVCPVLALMGLAVLQYSLLYVAKNQVNHASFMAARAGSMHNATVESISAAYLRSLAPLYGGGSNPAEIAAAVARATADMNGRYRIELINPNRASFSDFNDPALQRLLRTDARVIPNSGLAMKDPAVVKAASQQNIFDANLLKLRITHGYQPRVLAAARVFVATLAATDDGTDRFRSALLAEGRVPVVNDIALHMNSDAIEWADPVSIPGGPQTGTSQSGPPPGTDGDGTGGETGGSGGNHGTGDGKTTPPAAPDGQGNQDNYPDGGDDKGCGPAACPVCTVELLASESFPLSADVLFGFDEASLKPGGLEALDDLIAEAGAAQQNGQAIASVTISGHTDQLGSVAINQRLSEARAAAVRDYLKSKGFPDVPIAVRGMGSADPVIAQADCPGSREEQVDCLAPNRRVVIDIRRAGGKP</sequence>
<keyword evidence="5" id="KW-1133">Transmembrane helix</keyword>
<dbReference type="SUPFAM" id="SSF103088">
    <property type="entry name" value="OmpA-like"/>
    <property type="match status" value="1"/>
</dbReference>
<dbReference type="PRINTS" id="PR01022">
    <property type="entry name" value="OUTRMMBRANEA"/>
</dbReference>
<keyword evidence="2 3" id="KW-0472">Membrane</keyword>